<feature type="transmembrane region" description="Helical" evidence="7">
    <location>
        <begin position="195"/>
        <end position="221"/>
    </location>
</feature>
<dbReference type="SUPFAM" id="SSF161098">
    <property type="entry name" value="MetI-like"/>
    <property type="match status" value="1"/>
</dbReference>
<feature type="domain" description="ABC transmembrane type-1" evidence="8">
    <location>
        <begin position="196"/>
        <end position="397"/>
    </location>
</feature>
<evidence type="ECO:0000256" key="3">
    <source>
        <dbReference type="ARBA" id="ARBA00022475"/>
    </source>
</evidence>
<comment type="similarity">
    <text evidence="7">Belongs to the binding-protein-dependent transport system permease family.</text>
</comment>
<dbReference type="PANTHER" id="PTHR30465:SF0">
    <property type="entry name" value="OLIGOPEPTIDE TRANSPORT SYSTEM PERMEASE PROTEIN APPB"/>
    <property type="match status" value="1"/>
</dbReference>
<evidence type="ECO:0000313" key="9">
    <source>
        <dbReference type="EMBL" id="AKX34073.1"/>
    </source>
</evidence>
<evidence type="ECO:0000313" key="10">
    <source>
        <dbReference type="Proteomes" id="UP000067476"/>
    </source>
</evidence>
<protein>
    <submittedName>
        <fullName evidence="9">Oligopeptide ABC transporter permease</fullName>
    </submittedName>
</protein>
<organism evidence="9 10">
    <name type="scientific">Spiroplasma litorale</name>
    <dbReference type="NCBI Taxonomy" id="216942"/>
    <lineage>
        <taxon>Bacteria</taxon>
        <taxon>Bacillati</taxon>
        <taxon>Mycoplasmatota</taxon>
        <taxon>Mollicutes</taxon>
        <taxon>Entomoplasmatales</taxon>
        <taxon>Spiroplasmataceae</taxon>
        <taxon>Spiroplasma</taxon>
    </lineage>
</organism>
<name>A0A0K1W1M4_9MOLU</name>
<evidence type="ECO:0000256" key="7">
    <source>
        <dbReference type="RuleBase" id="RU363032"/>
    </source>
</evidence>
<keyword evidence="4 7" id="KW-0812">Transmembrane</keyword>
<dbReference type="InterPro" id="IPR035906">
    <property type="entry name" value="MetI-like_sf"/>
</dbReference>
<dbReference type="PANTHER" id="PTHR30465">
    <property type="entry name" value="INNER MEMBRANE ABC TRANSPORTER"/>
    <property type="match status" value="1"/>
</dbReference>
<proteinExistence type="inferred from homology"/>
<feature type="transmembrane region" description="Helical" evidence="7">
    <location>
        <begin position="69"/>
        <end position="87"/>
    </location>
</feature>
<evidence type="ECO:0000256" key="2">
    <source>
        <dbReference type="ARBA" id="ARBA00022448"/>
    </source>
</evidence>
<feature type="transmembrane region" description="Helical" evidence="7">
    <location>
        <begin position="271"/>
        <end position="290"/>
    </location>
</feature>
<dbReference type="InterPro" id="IPR000515">
    <property type="entry name" value="MetI-like"/>
</dbReference>
<dbReference type="OrthoDB" id="9773221at2"/>
<dbReference type="Proteomes" id="UP000067476">
    <property type="component" value="Chromosome"/>
</dbReference>
<accession>A0A0K1W1M4</accession>
<keyword evidence="5 7" id="KW-1133">Transmembrane helix</keyword>
<evidence type="ECO:0000256" key="1">
    <source>
        <dbReference type="ARBA" id="ARBA00004651"/>
    </source>
</evidence>
<dbReference type="PATRIC" id="fig|216942.3.peg.423"/>
<sequence>MKTNKNDVNHESKKKAIDELINNIENKVSSTKDKRAFLEYAKYIFLKFSNINKEFIKKTPLLTYSLKRIVYAFITLYITIAVVYVLMTTSIDDKSIMNDFNYAHPPVKPDSDDWNEWVKNKKIALGVYGPMFGQILNYWKNITFFIPKDISLPIKVSHLGIVWGEPERKWFWLGLISNSANGIINYPVFDAFKEAIPLSFTIGASAVALSYLFGVPIGIIAAKNKEKPIDSTISWLFLILISTPATILISIFWLIGIKYLDSAGRWEENDYTNFLAIIGVVLLIMPSIVIETRRYIIDEMTADYTRFAQSKGLSSTYIFYVHIFRNAGIRIVRLIPAALVLSLFGSSILVESFWSVPGMSKYILNGVSTSDLFVVLGYITMSAGIGVFASLSSDLIMVLMDPRIKLSSK</sequence>
<dbReference type="PROSITE" id="PS50928">
    <property type="entry name" value="ABC_TM1"/>
    <property type="match status" value="1"/>
</dbReference>
<keyword evidence="2 7" id="KW-0813">Transport</keyword>
<evidence type="ECO:0000256" key="5">
    <source>
        <dbReference type="ARBA" id="ARBA00022989"/>
    </source>
</evidence>
<dbReference type="STRING" id="216942.SLITO_v1c04200"/>
<feature type="transmembrane region" description="Helical" evidence="7">
    <location>
        <begin position="334"/>
        <end position="355"/>
    </location>
</feature>
<comment type="subcellular location">
    <subcellularLocation>
        <location evidence="1 7">Cell membrane</location>
        <topology evidence="1 7">Multi-pass membrane protein</topology>
    </subcellularLocation>
</comment>
<dbReference type="CDD" id="cd06261">
    <property type="entry name" value="TM_PBP2"/>
    <property type="match status" value="1"/>
</dbReference>
<feature type="transmembrane region" description="Helical" evidence="7">
    <location>
        <begin position="375"/>
        <end position="399"/>
    </location>
</feature>
<evidence type="ECO:0000256" key="4">
    <source>
        <dbReference type="ARBA" id="ARBA00022692"/>
    </source>
</evidence>
<dbReference type="GO" id="GO:0055085">
    <property type="term" value="P:transmembrane transport"/>
    <property type="evidence" value="ECO:0007669"/>
    <property type="project" value="InterPro"/>
</dbReference>
<reference evidence="9 10" key="1">
    <citation type="journal article" date="2015" name="Genome Announc.">
        <title>Complete Genome Sequence of Spiroplasma litorale TN-1T (DSM 21781), a Bacterium Isolated from a Green-Eyed Horsefly (Tabanus nigrovittatus).</title>
        <authorList>
            <person name="Lo W.S."/>
            <person name="Lai Y.C."/>
            <person name="Lien Y.W."/>
            <person name="Wang T.H."/>
            <person name="Kuo C.H."/>
        </authorList>
    </citation>
    <scope>NUCLEOTIDE SEQUENCE [LARGE SCALE GENOMIC DNA]</scope>
    <source>
        <strain evidence="9 10">TN-1</strain>
    </source>
</reference>
<dbReference type="NCBIfam" id="NF043081">
    <property type="entry name" value="MMSYN1_0165"/>
    <property type="match status" value="1"/>
</dbReference>
<keyword evidence="10" id="KW-1185">Reference proteome</keyword>
<dbReference type="KEGG" id="sll:SLITO_v1c04200"/>
<feature type="transmembrane region" description="Helical" evidence="7">
    <location>
        <begin position="233"/>
        <end position="259"/>
    </location>
</feature>
<dbReference type="EMBL" id="CP012357">
    <property type="protein sequence ID" value="AKX34073.1"/>
    <property type="molecule type" value="Genomic_DNA"/>
</dbReference>
<dbReference type="Pfam" id="PF00528">
    <property type="entry name" value="BPD_transp_1"/>
    <property type="match status" value="1"/>
</dbReference>
<evidence type="ECO:0000259" key="8">
    <source>
        <dbReference type="PROSITE" id="PS50928"/>
    </source>
</evidence>
<dbReference type="AlphaFoldDB" id="A0A0K1W1M4"/>
<dbReference type="Gene3D" id="1.10.3720.10">
    <property type="entry name" value="MetI-like"/>
    <property type="match status" value="1"/>
</dbReference>
<gene>
    <name evidence="9" type="primary">oppB</name>
    <name evidence="9" type="ORF">SLITO_v1c04200</name>
</gene>
<keyword evidence="6 7" id="KW-0472">Membrane</keyword>
<dbReference type="GO" id="GO:0005886">
    <property type="term" value="C:plasma membrane"/>
    <property type="evidence" value="ECO:0007669"/>
    <property type="project" value="UniProtKB-SubCell"/>
</dbReference>
<evidence type="ECO:0000256" key="6">
    <source>
        <dbReference type="ARBA" id="ARBA00023136"/>
    </source>
</evidence>
<keyword evidence="3" id="KW-1003">Cell membrane</keyword>
<dbReference type="RefSeq" id="WP_075058167.1">
    <property type="nucleotide sequence ID" value="NZ_CP012357.1"/>
</dbReference>